<dbReference type="PROSITE" id="PS00463">
    <property type="entry name" value="ZN2_CY6_FUNGAL_1"/>
    <property type="match status" value="1"/>
</dbReference>
<name>A0A6A6UC83_9PEZI</name>
<dbReference type="GO" id="GO:0000981">
    <property type="term" value="F:DNA-binding transcription factor activity, RNA polymerase II-specific"/>
    <property type="evidence" value="ECO:0007669"/>
    <property type="project" value="InterPro"/>
</dbReference>
<evidence type="ECO:0000313" key="4">
    <source>
        <dbReference type="Proteomes" id="UP000799302"/>
    </source>
</evidence>
<dbReference type="Pfam" id="PF00172">
    <property type="entry name" value="Zn_clus"/>
    <property type="match status" value="1"/>
</dbReference>
<dbReference type="Gene3D" id="4.10.240.10">
    <property type="entry name" value="Zn(2)-C6 fungal-type DNA-binding domain"/>
    <property type="match status" value="1"/>
</dbReference>
<dbReference type="PANTHER" id="PTHR38791">
    <property type="entry name" value="ZN(II)2CYS6 TRANSCRIPTION FACTOR (EUROFUNG)-RELATED-RELATED"/>
    <property type="match status" value="1"/>
</dbReference>
<organism evidence="3 4">
    <name type="scientific">Microthyrium microscopicum</name>
    <dbReference type="NCBI Taxonomy" id="703497"/>
    <lineage>
        <taxon>Eukaryota</taxon>
        <taxon>Fungi</taxon>
        <taxon>Dikarya</taxon>
        <taxon>Ascomycota</taxon>
        <taxon>Pezizomycotina</taxon>
        <taxon>Dothideomycetes</taxon>
        <taxon>Dothideomycetes incertae sedis</taxon>
        <taxon>Microthyriales</taxon>
        <taxon>Microthyriaceae</taxon>
        <taxon>Microthyrium</taxon>
    </lineage>
</organism>
<evidence type="ECO:0000259" key="2">
    <source>
        <dbReference type="PROSITE" id="PS50048"/>
    </source>
</evidence>
<proteinExistence type="predicted"/>
<dbReference type="OrthoDB" id="5429770at2759"/>
<dbReference type="Proteomes" id="UP000799302">
    <property type="component" value="Unassembled WGS sequence"/>
</dbReference>
<keyword evidence="1" id="KW-0539">Nucleus</keyword>
<dbReference type="PROSITE" id="PS50048">
    <property type="entry name" value="ZN2_CY6_FUNGAL_2"/>
    <property type="match status" value="1"/>
</dbReference>
<protein>
    <recommendedName>
        <fullName evidence="2">Zn(2)-C6 fungal-type domain-containing protein</fullName>
    </recommendedName>
</protein>
<dbReference type="SMART" id="SM00066">
    <property type="entry name" value="GAL4"/>
    <property type="match status" value="1"/>
</dbReference>
<dbReference type="InterPro" id="IPR036864">
    <property type="entry name" value="Zn2-C6_fun-type_DNA-bd_sf"/>
</dbReference>
<dbReference type="AlphaFoldDB" id="A0A6A6UC83"/>
<sequence length="488" mass="55485">MPYYGKISLACSLCRTRKIKCDQLRPSCSQCLRISATCTGYRDPKSTVFRHYSYITEKRKPLPESFESADSDIEMALKSVTKSHRLDGSLSISTNDLVTSLFYGYFTVGGSPTGHLFTSWLPKNIPNTDNDASLAAFRATGYALLFAITKSQDQLAMARQKYSKALYLTRQALESPDTSQTCWIVRIILLLSLFETFACTSYASLLMVHQHFAGAAALLRTQDLYNKENPLSKDELQVFLLLRRRLVATSLMRKMPIATAVIRWSEAVKKIMTPDELWSSELWDGIAQLANLQAKLATNQPANYANYIQPLEQQDRHLSTWANRLPQSWRYEIRSRQFKDEDYPTYYYKYIDYNVALDWTHYRVARCIIHHTILKFSQTADVTIPSSILSNQIVNSERIIQSLCDDICATVPYFLRQTDQSSSSKPGIDALDLVWPLHMTVNMDCAPLSQRLWAQGKLQEIGETMGISLASQLAAVLKPAWLQVNANR</sequence>
<dbReference type="GO" id="GO:0008270">
    <property type="term" value="F:zinc ion binding"/>
    <property type="evidence" value="ECO:0007669"/>
    <property type="project" value="InterPro"/>
</dbReference>
<evidence type="ECO:0000313" key="3">
    <source>
        <dbReference type="EMBL" id="KAF2668718.1"/>
    </source>
</evidence>
<dbReference type="EMBL" id="MU004236">
    <property type="protein sequence ID" value="KAF2668718.1"/>
    <property type="molecule type" value="Genomic_DNA"/>
</dbReference>
<feature type="domain" description="Zn(2)-C6 fungal-type" evidence="2">
    <location>
        <begin position="10"/>
        <end position="39"/>
    </location>
</feature>
<dbReference type="SUPFAM" id="SSF57701">
    <property type="entry name" value="Zn2/Cys6 DNA-binding domain"/>
    <property type="match status" value="1"/>
</dbReference>
<keyword evidence="4" id="KW-1185">Reference proteome</keyword>
<dbReference type="InterPro" id="IPR053175">
    <property type="entry name" value="DHMBA_Reg_Transcription_Factor"/>
</dbReference>
<accession>A0A6A6UC83</accession>
<dbReference type="CDD" id="cd00067">
    <property type="entry name" value="GAL4"/>
    <property type="match status" value="1"/>
</dbReference>
<reference evidence="3" key="1">
    <citation type="journal article" date="2020" name="Stud. Mycol.">
        <title>101 Dothideomycetes genomes: a test case for predicting lifestyles and emergence of pathogens.</title>
        <authorList>
            <person name="Haridas S."/>
            <person name="Albert R."/>
            <person name="Binder M."/>
            <person name="Bloem J."/>
            <person name="Labutti K."/>
            <person name="Salamov A."/>
            <person name="Andreopoulos B."/>
            <person name="Baker S."/>
            <person name="Barry K."/>
            <person name="Bills G."/>
            <person name="Bluhm B."/>
            <person name="Cannon C."/>
            <person name="Castanera R."/>
            <person name="Culley D."/>
            <person name="Daum C."/>
            <person name="Ezra D."/>
            <person name="Gonzalez J."/>
            <person name="Henrissat B."/>
            <person name="Kuo A."/>
            <person name="Liang C."/>
            <person name="Lipzen A."/>
            <person name="Lutzoni F."/>
            <person name="Magnuson J."/>
            <person name="Mondo S."/>
            <person name="Nolan M."/>
            <person name="Ohm R."/>
            <person name="Pangilinan J."/>
            <person name="Park H.-J."/>
            <person name="Ramirez L."/>
            <person name="Alfaro M."/>
            <person name="Sun H."/>
            <person name="Tritt A."/>
            <person name="Yoshinaga Y."/>
            <person name="Zwiers L.-H."/>
            <person name="Turgeon B."/>
            <person name="Goodwin S."/>
            <person name="Spatafora J."/>
            <person name="Crous P."/>
            <person name="Grigoriev I."/>
        </authorList>
    </citation>
    <scope>NUCLEOTIDE SEQUENCE</scope>
    <source>
        <strain evidence="3">CBS 115976</strain>
    </source>
</reference>
<dbReference type="InterPro" id="IPR001138">
    <property type="entry name" value="Zn2Cys6_DnaBD"/>
</dbReference>
<gene>
    <name evidence="3" type="ORF">BT63DRAFT_425994</name>
</gene>
<evidence type="ECO:0000256" key="1">
    <source>
        <dbReference type="ARBA" id="ARBA00023242"/>
    </source>
</evidence>